<name>A0A8J7YR19_9ARCH</name>
<comment type="caution">
    <text evidence="1">The sequence shown here is derived from an EMBL/GenBank/DDBJ whole genome shotgun (WGS) entry which is preliminary data.</text>
</comment>
<protein>
    <recommendedName>
        <fullName evidence="3">HTH marR-type domain-containing protein</fullName>
    </recommendedName>
</protein>
<accession>A0A8J7YR19</accession>
<sequence>MKALDSKYSMSVLLFLSERDQCFKKDLYGVVTSPNTLDKLLDHLQTAGLITMKEEILGRRTYLITLTSTGKKVANKLREIDGMVNK</sequence>
<evidence type="ECO:0000313" key="1">
    <source>
        <dbReference type="EMBL" id="MBX8632771.1"/>
    </source>
</evidence>
<organism evidence="1 2">
    <name type="scientific">Candidatus Sysuiplasma superficiale</name>
    <dbReference type="NCBI Taxonomy" id="2823368"/>
    <lineage>
        <taxon>Archaea</taxon>
        <taxon>Methanobacteriati</taxon>
        <taxon>Thermoplasmatota</taxon>
        <taxon>Thermoplasmata</taxon>
        <taxon>Candidatus Sysuiplasmatales</taxon>
        <taxon>Candidatus Sysuiplasmataceae</taxon>
        <taxon>Candidatus Sysuiplasma</taxon>
    </lineage>
</organism>
<reference evidence="1" key="1">
    <citation type="submission" date="2021-04" db="EMBL/GenBank/DDBJ databases">
        <title>Genomic insights into ecological role and evolution of a novel Thermoplasmata order Candidatus Sysuiplasmatales.</title>
        <authorList>
            <person name="Yuan Y."/>
        </authorList>
    </citation>
    <scope>NUCLEOTIDE SEQUENCE</scope>
    <source>
        <strain evidence="1">YP2-bin.285</strain>
    </source>
</reference>
<dbReference type="SUPFAM" id="SSF46785">
    <property type="entry name" value="Winged helix' DNA-binding domain"/>
    <property type="match status" value="1"/>
</dbReference>
<evidence type="ECO:0000313" key="2">
    <source>
        <dbReference type="Proteomes" id="UP000716004"/>
    </source>
</evidence>
<evidence type="ECO:0008006" key="3">
    <source>
        <dbReference type="Google" id="ProtNLM"/>
    </source>
</evidence>
<dbReference type="InterPro" id="IPR036388">
    <property type="entry name" value="WH-like_DNA-bd_sf"/>
</dbReference>
<proteinExistence type="predicted"/>
<dbReference type="Proteomes" id="UP000716004">
    <property type="component" value="Unassembled WGS sequence"/>
</dbReference>
<dbReference type="Gene3D" id="1.10.10.10">
    <property type="entry name" value="Winged helix-like DNA-binding domain superfamily/Winged helix DNA-binding domain"/>
    <property type="match status" value="1"/>
</dbReference>
<gene>
    <name evidence="1" type="ORF">J9259_09720</name>
</gene>
<dbReference type="InterPro" id="IPR036390">
    <property type="entry name" value="WH_DNA-bd_sf"/>
</dbReference>
<dbReference type="AlphaFoldDB" id="A0A8J7YR19"/>
<dbReference type="EMBL" id="JAGVSJ010000065">
    <property type="protein sequence ID" value="MBX8632771.1"/>
    <property type="molecule type" value="Genomic_DNA"/>
</dbReference>